<proteinExistence type="predicted"/>
<protein>
    <submittedName>
        <fullName evidence="2">Uncharacterized protein</fullName>
    </submittedName>
</protein>
<dbReference type="AlphaFoldDB" id="A0A2D4JS66"/>
<reference evidence="2" key="2">
    <citation type="submission" date="2017-11" db="EMBL/GenBank/DDBJ databases">
        <title>Coralsnake Venomics: Analyses of Venom Gland Transcriptomes and Proteomes of Six Brazilian Taxa.</title>
        <authorList>
            <person name="Aird S.D."/>
            <person name="Jorge da Silva N."/>
            <person name="Qiu L."/>
            <person name="Villar-Briones A."/>
            <person name="Aparecida-Saddi V."/>
            <person name="Campos-Telles M.P."/>
            <person name="Grau M."/>
            <person name="Mikheyev A.S."/>
        </authorList>
    </citation>
    <scope>NUCLEOTIDE SEQUENCE</scope>
    <source>
        <tissue evidence="2">Venom_gland</tissue>
    </source>
</reference>
<feature type="compositionally biased region" description="Basic and acidic residues" evidence="1">
    <location>
        <begin position="30"/>
        <end position="39"/>
    </location>
</feature>
<feature type="region of interest" description="Disordered" evidence="1">
    <location>
        <begin position="103"/>
        <end position="125"/>
    </location>
</feature>
<sequence>MGKYECSVPRVGNKVTLNHQPLPWLRYRKENKGSHRESWKSPVLADKGSGERPSCRVSSCSLADWCCSRAVCSQLNILLLCSLVLTLDERLVWDGCGVLDEESRNSGRRGMVWKKKSKEAAQASR</sequence>
<feature type="region of interest" description="Disordered" evidence="1">
    <location>
        <begin position="30"/>
        <end position="53"/>
    </location>
</feature>
<accession>A0A2D4JS66</accession>
<name>A0A2D4JS66_MICLE</name>
<evidence type="ECO:0000313" key="2">
    <source>
        <dbReference type="EMBL" id="LAA99318.1"/>
    </source>
</evidence>
<organism evidence="2">
    <name type="scientific">Micrurus lemniscatus lemniscatus</name>
    <dbReference type="NCBI Taxonomy" id="129467"/>
    <lineage>
        <taxon>Eukaryota</taxon>
        <taxon>Metazoa</taxon>
        <taxon>Chordata</taxon>
        <taxon>Craniata</taxon>
        <taxon>Vertebrata</taxon>
        <taxon>Euteleostomi</taxon>
        <taxon>Lepidosauria</taxon>
        <taxon>Squamata</taxon>
        <taxon>Bifurcata</taxon>
        <taxon>Unidentata</taxon>
        <taxon>Episquamata</taxon>
        <taxon>Toxicofera</taxon>
        <taxon>Serpentes</taxon>
        <taxon>Colubroidea</taxon>
        <taxon>Elapidae</taxon>
        <taxon>Elapinae</taxon>
        <taxon>Micrurus</taxon>
    </lineage>
</organism>
<evidence type="ECO:0000256" key="1">
    <source>
        <dbReference type="SAM" id="MobiDB-lite"/>
    </source>
</evidence>
<dbReference type="EMBL" id="IACK01241614">
    <property type="protein sequence ID" value="LAA99318.1"/>
    <property type="molecule type" value="Transcribed_RNA"/>
</dbReference>
<reference evidence="2" key="1">
    <citation type="submission" date="2017-07" db="EMBL/GenBank/DDBJ databases">
        <authorList>
            <person name="Mikheyev A."/>
            <person name="Grau M."/>
        </authorList>
    </citation>
    <scope>NUCLEOTIDE SEQUENCE</scope>
    <source>
        <tissue evidence="2">Venom_gland</tissue>
    </source>
</reference>